<keyword evidence="9" id="KW-0121">Carboxypeptidase</keyword>
<accession>C7SZ49</accession>
<evidence type="ECO:0000313" key="9">
    <source>
        <dbReference type="EMBL" id="ACV44208.1"/>
    </source>
</evidence>
<evidence type="ECO:0000259" key="8">
    <source>
        <dbReference type="Pfam" id="PF01432"/>
    </source>
</evidence>
<proteinExistence type="inferred from homology"/>
<evidence type="ECO:0000256" key="1">
    <source>
        <dbReference type="ARBA" id="ARBA00006040"/>
    </source>
</evidence>
<evidence type="ECO:0000256" key="6">
    <source>
        <dbReference type="ARBA" id="ARBA00023049"/>
    </source>
</evidence>
<evidence type="ECO:0000256" key="3">
    <source>
        <dbReference type="ARBA" id="ARBA00022723"/>
    </source>
</evidence>
<dbReference type="AlphaFoldDB" id="C7SZ49"/>
<keyword evidence="5 7" id="KW-0862">Zinc</keyword>
<evidence type="ECO:0000256" key="4">
    <source>
        <dbReference type="ARBA" id="ARBA00022801"/>
    </source>
</evidence>
<dbReference type="EMBL" id="CP002045">
    <property type="protein sequence ID" value="ADH92811.1"/>
    <property type="molecule type" value="Genomic_DNA"/>
</dbReference>
<gene>
    <name evidence="9" type="primary">dcp</name>
    <name evidence="10" type="ordered locus">Arch_1097</name>
</gene>
<sequence>MTNNPLLEKSPLPFQLPNWAAIKPEHILPAVEQVLANQRAAWDTIATNPEAPTVANTIDAIEKAGEEADRVLSVAFTLFSSLGTDELNDIEAEIGPKLSEHSNAYSLDKRIYERLLALDVSGEDDETQYWLEKELKAFRLGGIELDGESANRLRAIDSELSSLQIDYVNRATRAMTDATFVTDATALAGLDADKLASFKAEDGTYRIEMANFSNQPIQAELITPATRRNILDTSLSRGFGNHPESDTRQLVLKIATLRAERAELLGYDNHSQVVAAREMAGNSEAIIALLTSVAHKAVDAVERDAEKLRELAAKDPHGAGVEAGDWSFYEEQLRAQLGVEEAKIMPYLELTNVVEKGIFFAAHRLYGLSFEPRPDLAGYVPSMKTWEVKDVDGSTIGLFQADFYRRPGKKGGAWMHSVVTGCEIDGTKPVILNNCNFAEPADGESCLLTWDNVETVFHEFGHALHGLLSTTHYRESAGTNVPRDFVELPSQLNEMWAYHPEVLASYARHHVTGEPMPAELAEALAASKTFGQAFATTEFTKAALLDQAWHRLGTGDIPADVAEFEAAALEEFGVACPLVPPRYRSTYFTHTFGGGYDAGYYSYMWAEVLVADIEQWFHESANGGFTREAGMELRNKLLSRGSSRPPMDSFVDVRGRGPRAEALLERRGL</sequence>
<dbReference type="GO" id="GO:0006508">
    <property type="term" value="P:proteolysis"/>
    <property type="evidence" value="ECO:0007669"/>
    <property type="project" value="UniProtKB-KW"/>
</dbReference>
<evidence type="ECO:0000313" key="11">
    <source>
        <dbReference type="Proteomes" id="UP000000376"/>
    </source>
</evidence>
<dbReference type="GO" id="GO:0004222">
    <property type="term" value="F:metalloendopeptidase activity"/>
    <property type="evidence" value="ECO:0007669"/>
    <property type="project" value="InterPro"/>
</dbReference>
<dbReference type="InterPro" id="IPR001567">
    <property type="entry name" value="Pept_M3A_M3B_dom"/>
</dbReference>
<evidence type="ECO:0000256" key="2">
    <source>
        <dbReference type="ARBA" id="ARBA00022670"/>
    </source>
</evidence>
<dbReference type="eggNOG" id="COG0339">
    <property type="taxonomic scope" value="Bacteria"/>
</dbReference>
<dbReference type="InterPro" id="IPR045090">
    <property type="entry name" value="Pept_M3A_M3B"/>
</dbReference>
<dbReference type="GO" id="GO:0046872">
    <property type="term" value="F:metal ion binding"/>
    <property type="evidence" value="ECO:0007669"/>
    <property type="project" value="UniProtKB-UniRule"/>
</dbReference>
<protein>
    <submittedName>
        <fullName evidence="9 10">Peptidyl-dipeptidase</fullName>
        <ecNumber evidence="9 10">3.4.15.5</ecNumber>
    </submittedName>
</protein>
<reference evidence="10 11" key="2">
    <citation type="journal article" date="2010" name="Stand. Genomic Sci.">
        <title>Complete genome sequence of Arcanobacterium haemolyticum type strain (11018).</title>
        <authorList>
            <person name="Yasawong M."/>
            <person name="Teshima H."/>
            <person name="Lapidus A."/>
            <person name="Nolan M."/>
            <person name="Lucas S."/>
            <person name="Glavina Del Rio T."/>
            <person name="Tice H."/>
            <person name="Cheng J."/>
            <person name="Bruce D."/>
            <person name="Detter C."/>
            <person name="Tapia R."/>
            <person name="Han C."/>
            <person name="Goodwin L."/>
            <person name="Pitluck S."/>
            <person name="Liolios K."/>
            <person name="Ivanova N."/>
            <person name="Mavromatis K."/>
            <person name="Mikhailova N."/>
            <person name="Pati A."/>
            <person name="Chen A."/>
            <person name="Palaniappan K."/>
            <person name="Land M."/>
            <person name="Hauser L."/>
            <person name="Chang Y."/>
            <person name="Jeffries C."/>
            <person name="Rohde M."/>
            <person name="Sikorski J."/>
            <person name="Pukall R."/>
            <person name="Goker M."/>
            <person name="Woyke T."/>
            <person name="Bristow J."/>
            <person name="Eisen J."/>
            <person name="Markowitz V."/>
            <person name="Hugenholtz P."/>
            <person name="Kyrpides N."/>
            <person name="Klenk H."/>
        </authorList>
    </citation>
    <scope>NUCLEOTIDE SEQUENCE [LARGE SCALE GENOMIC DNA]</scope>
    <source>
        <strain evidence="11">ATCC 9345 / DSM 20595 / CCUG 17215 / LMG 16163 / NBRC 15585 / NCTC 8452 / 11018</strain>
        <strain evidence="10">DSM 20595</strain>
    </source>
</reference>
<dbReference type="Gene3D" id="1.10.1370.10">
    <property type="entry name" value="Neurolysin, domain 3"/>
    <property type="match status" value="1"/>
</dbReference>
<dbReference type="GO" id="GO:0004180">
    <property type="term" value="F:carboxypeptidase activity"/>
    <property type="evidence" value="ECO:0007669"/>
    <property type="project" value="UniProtKB-KW"/>
</dbReference>
<dbReference type="SUPFAM" id="SSF55486">
    <property type="entry name" value="Metalloproteases ('zincins'), catalytic domain"/>
    <property type="match status" value="1"/>
</dbReference>
<dbReference type="FunFam" id="3.40.390.10:FF:000009">
    <property type="entry name" value="Oligopeptidase A"/>
    <property type="match status" value="1"/>
</dbReference>
<dbReference type="GO" id="GO:0005829">
    <property type="term" value="C:cytosol"/>
    <property type="evidence" value="ECO:0007669"/>
    <property type="project" value="TreeGrafter"/>
</dbReference>
<dbReference type="EC" id="3.4.15.5" evidence="9 10"/>
<keyword evidence="4 7" id="KW-0378">Hydrolase</keyword>
<dbReference type="Proteomes" id="UP000000376">
    <property type="component" value="Chromosome"/>
</dbReference>
<dbReference type="EMBL" id="FJ766092">
    <property type="protein sequence ID" value="ACV44208.1"/>
    <property type="molecule type" value="Genomic_DNA"/>
</dbReference>
<dbReference type="InterPro" id="IPR024077">
    <property type="entry name" value="Neurolysin/TOP_dom2"/>
</dbReference>
<evidence type="ECO:0000256" key="5">
    <source>
        <dbReference type="ARBA" id="ARBA00022833"/>
    </source>
</evidence>
<keyword evidence="2 7" id="KW-0645">Protease</keyword>
<dbReference type="OrthoDB" id="9773538at2"/>
<dbReference type="Gene3D" id="1.10.1370.40">
    <property type="match status" value="1"/>
</dbReference>
<organism evidence="9">
    <name type="scientific">Arcanobacterium haemolyticum (strain ATCC 9345 / DSM 20595 / CCM 5947 / CCUG 17215 / LMG 16163 / NBRC 15585 / NCTC 8452 / 11018)</name>
    <dbReference type="NCBI Taxonomy" id="644284"/>
    <lineage>
        <taxon>Bacteria</taxon>
        <taxon>Bacillati</taxon>
        <taxon>Actinomycetota</taxon>
        <taxon>Actinomycetes</taxon>
        <taxon>Actinomycetales</taxon>
        <taxon>Actinomycetaceae</taxon>
        <taxon>Arcanobacterium</taxon>
    </lineage>
</organism>
<reference evidence="9" key="1">
    <citation type="journal article" date="2010" name="BMC Microbiol.">
        <title>Phospholipase D promotes Arcanobacterium haemolyticum adhesion via lipid raft remodeling and host cell death following bacterial invasion.</title>
        <authorList>
            <person name="Lucas E.A."/>
            <person name="Billington S.J."/>
            <person name="Carlson P."/>
            <person name="McGee D.J."/>
            <person name="Jost B.H."/>
        </authorList>
    </citation>
    <scope>NUCLEOTIDE SEQUENCE</scope>
    <source>
        <strain evidence="9">ATCC 9345</strain>
    </source>
</reference>
<keyword evidence="11" id="KW-1185">Reference proteome</keyword>
<dbReference type="PANTHER" id="PTHR43660">
    <property type="entry name" value="DIPEPTIDYL CARBOXYPEPTIDASE"/>
    <property type="match status" value="1"/>
</dbReference>
<dbReference type="HOGENOM" id="CLU_001805_4_0_11"/>
<dbReference type="STRING" id="644284.Arch_1097"/>
<dbReference type="RefSeq" id="WP_013170305.1">
    <property type="nucleotide sequence ID" value="NC_014218.1"/>
</dbReference>
<dbReference type="Pfam" id="PF01432">
    <property type="entry name" value="Peptidase_M3"/>
    <property type="match status" value="1"/>
</dbReference>
<name>C7SZ49_ARCHD</name>
<dbReference type="KEGG" id="ahe:Arch_1097"/>
<keyword evidence="3 7" id="KW-0479">Metal-binding</keyword>
<keyword evidence="6 7" id="KW-0482">Metalloprotease</keyword>
<dbReference type="Gene3D" id="3.40.390.10">
    <property type="entry name" value="Collagenase (Catalytic Domain)"/>
    <property type="match status" value="1"/>
</dbReference>
<dbReference type="PANTHER" id="PTHR43660:SF1">
    <property type="entry name" value="DIPEPTIDYL CARBOXYPEPTIDASE"/>
    <property type="match status" value="1"/>
</dbReference>
<feature type="domain" description="Peptidase M3A/M3B catalytic" evidence="8">
    <location>
        <begin position="224"/>
        <end position="668"/>
    </location>
</feature>
<dbReference type="InterPro" id="IPR024079">
    <property type="entry name" value="MetalloPept_cat_dom_sf"/>
</dbReference>
<dbReference type="CDD" id="cd06456">
    <property type="entry name" value="M3A_DCP"/>
    <property type="match status" value="1"/>
</dbReference>
<dbReference type="InterPro" id="IPR034005">
    <property type="entry name" value="M3A_DCP"/>
</dbReference>
<dbReference type="GO" id="GO:0008241">
    <property type="term" value="F:peptidyl-dipeptidase activity"/>
    <property type="evidence" value="ECO:0007669"/>
    <property type="project" value="UniProtKB-EC"/>
</dbReference>
<comment type="cofactor">
    <cofactor evidence="7">
        <name>Zn(2+)</name>
        <dbReference type="ChEBI" id="CHEBI:29105"/>
    </cofactor>
    <text evidence="7">Binds 1 zinc ion.</text>
</comment>
<evidence type="ECO:0000256" key="7">
    <source>
        <dbReference type="RuleBase" id="RU003435"/>
    </source>
</evidence>
<evidence type="ECO:0000313" key="10">
    <source>
        <dbReference type="EMBL" id="ADH92811.1"/>
    </source>
</evidence>
<reference evidence="10" key="3">
    <citation type="submission" date="2010-05" db="EMBL/GenBank/DDBJ databases">
        <title>The complete genome of Arcanobacterium haemolyticum DSM 20595.</title>
        <authorList>
            <consortium name="US DOE Joint Genome Institute (JGI-PGF)"/>
            <person name="Lucas S."/>
            <person name="Copeland A."/>
            <person name="Lapidus A."/>
            <person name="Glavina del Rio T."/>
            <person name="Dalin E."/>
            <person name="Tice H."/>
            <person name="Bruce D."/>
            <person name="Goodwin L."/>
            <person name="Pitluck S."/>
            <person name="Kyrpides N."/>
            <person name="Mavromatis K."/>
            <person name="Mikhailova N."/>
            <person name="Teshima H."/>
            <person name="Brettin T."/>
            <person name="Detter J.C."/>
            <person name="Tapia R."/>
            <person name="Han C."/>
            <person name="Larimer F."/>
            <person name="Land M."/>
            <person name="Hauser L."/>
            <person name="Markowitz V."/>
            <person name="Cheng J.-F."/>
            <person name="Hugenholtz P."/>
            <person name="Woyke T."/>
            <person name="Wu D."/>
            <person name="Pukall R."/>
            <person name="Gehrich-Schroeter G."/>
            <person name="Schneider S."/>
            <person name="Klenk H.-P."/>
            <person name="Eisen J.A."/>
        </authorList>
    </citation>
    <scope>NUCLEOTIDE SEQUENCE</scope>
    <source>
        <strain evidence="10">DSM 20595</strain>
    </source>
</reference>
<comment type="similarity">
    <text evidence="1 7">Belongs to the peptidase M3 family.</text>
</comment>